<dbReference type="EMBL" id="NRRE01000027">
    <property type="protein sequence ID" value="MBK1698307.1"/>
    <property type="molecule type" value="Genomic_DNA"/>
</dbReference>
<dbReference type="Pfam" id="PF11845">
    <property type="entry name" value="Tll0287-like"/>
    <property type="match status" value="1"/>
</dbReference>
<feature type="chain" id="PRO_5036864287" evidence="1">
    <location>
        <begin position="25"/>
        <end position="206"/>
    </location>
</feature>
<keyword evidence="4" id="KW-1185">Reference proteome</keyword>
<feature type="signal peptide" evidence="1">
    <location>
        <begin position="1"/>
        <end position="24"/>
    </location>
</feature>
<dbReference type="InterPro" id="IPR021796">
    <property type="entry name" value="Tll0287-like_dom"/>
</dbReference>
<evidence type="ECO:0000259" key="2">
    <source>
        <dbReference type="Pfam" id="PF11845"/>
    </source>
</evidence>
<accession>A0A934V0J9</accession>
<organism evidence="3 4">
    <name type="scientific">Rhodovibrio salinarum</name>
    <dbReference type="NCBI Taxonomy" id="1087"/>
    <lineage>
        <taxon>Bacteria</taxon>
        <taxon>Pseudomonadati</taxon>
        <taxon>Pseudomonadota</taxon>
        <taxon>Alphaproteobacteria</taxon>
        <taxon>Rhodospirillales</taxon>
        <taxon>Rhodovibrionaceae</taxon>
        <taxon>Rhodovibrio</taxon>
    </lineage>
</organism>
<name>A0A934V0J9_9PROT</name>
<keyword evidence="1" id="KW-0732">Signal</keyword>
<dbReference type="AlphaFoldDB" id="A0A934V0J9"/>
<dbReference type="Gene3D" id="3.30.450.290">
    <property type="match status" value="1"/>
</dbReference>
<evidence type="ECO:0000256" key="1">
    <source>
        <dbReference type="SAM" id="SignalP"/>
    </source>
</evidence>
<gene>
    <name evidence="3" type="ORF">CKO21_13750</name>
</gene>
<protein>
    <submittedName>
        <fullName evidence="3">DUF3365 domain-containing protein</fullName>
    </submittedName>
</protein>
<evidence type="ECO:0000313" key="3">
    <source>
        <dbReference type="EMBL" id="MBK1698307.1"/>
    </source>
</evidence>
<comment type="caution">
    <text evidence="3">The sequence shown here is derived from an EMBL/GenBank/DDBJ whole genome shotgun (WGS) entry which is preliminary data.</text>
</comment>
<evidence type="ECO:0000313" key="4">
    <source>
        <dbReference type="Proteomes" id="UP000778970"/>
    </source>
</evidence>
<reference evidence="3" key="2">
    <citation type="journal article" date="2020" name="Microorganisms">
        <title>Osmotic Adaptation and Compatible Solute Biosynthesis of Phototrophic Bacteria as Revealed from Genome Analyses.</title>
        <authorList>
            <person name="Imhoff J.F."/>
            <person name="Rahn T."/>
            <person name="Kunzel S."/>
            <person name="Keller A."/>
            <person name="Neulinger S.C."/>
        </authorList>
    </citation>
    <scope>NUCLEOTIDE SEQUENCE</scope>
    <source>
        <strain evidence="3">DSM 9154</strain>
    </source>
</reference>
<reference evidence="3" key="1">
    <citation type="submission" date="2017-08" db="EMBL/GenBank/DDBJ databases">
        <authorList>
            <person name="Imhoff J.F."/>
            <person name="Rahn T."/>
            <person name="Kuenzel S."/>
            <person name="Neulinger S.C."/>
        </authorList>
    </citation>
    <scope>NUCLEOTIDE SEQUENCE</scope>
    <source>
        <strain evidence="3">DSM 9154</strain>
    </source>
</reference>
<dbReference type="Proteomes" id="UP000778970">
    <property type="component" value="Unassembled WGS sequence"/>
</dbReference>
<sequence length="206" mass="21977">MTMHIRRTLAAAVALAAATGVAVPADRAGAQDAEAADVPQEEVKAARGLVKTFFQELKGELTAAIKEGGPTHAIGVCNEVAPRIGGTLSAESDWSIGRTALRVRNPRNSPSPRERAVLKSFQQRHADGEGFKTMEDVAVIEEGGRRYVHYMKAIPTQEACLACHGTEVKEEVLNAVDENYPADGATGFEKGELRGAFSLVKPLPTN</sequence>
<dbReference type="RefSeq" id="WP_081728643.1">
    <property type="nucleotide sequence ID" value="NZ_NRRE01000027.1"/>
</dbReference>
<proteinExistence type="predicted"/>
<feature type="domain" description="Tll0287-like" evidence="2">
    <location>
        <begin position="34"/>
        <end position="202"/>
    </location>
</feature>